<name>A0A6V7P8N7_ANACO</name>
<accession>A0A6V7P8N7</accession>
<organism evidence="1">
    <name type="scientific">Ananas comosus var. bracteatus</name>
    <name type="common">red pineapple</name>
    <dbReference type="NCBI Taxonomy" id="296719"/>
    <lineage>
        <taxon>Eukaryota</taxon>
        <taxon>Viridiplantae</taxon>
        <taxon>Streptophyta</taxon>
        <taxon>Embryophyta</taxon>
        <taxon>Tracheophyta</taxon>
        <taxon>Spermatophyta</taxon>
        <taxon>Magnoliopsida</taxon>
        <taxon>Liliopsida</taxon>
        <taxon>Poales</taxon>
        <taxon>Bromeliaceae</taxon>
        <taxon>Bromelioideae</taxon>
        <taxon>Ananas</taxon>
    </lineage>
</organism>
<dbReference type="AlphaFoldDB" id="A0A6V7P8N7"/>
<evidence type="ECO:0000313" key="1">
    <source>
        <dbReference type="EMBL" id="CAD1827195.1"/>
    </source>
</evidence>
<gene>
    <name evidence="1" type="ORF">CB5_LOCUS10406</name>
</gene>
<sequence length="178" mass="19285">MCHVPLSPIWSIRARTQTPNEQHLLCSPKAQQQRVHLSCGALAAIHGYNARTGTCMVSGVRTTRKFPVGSAADLADSPTRSIQAYVVLSCNNLNSLPSSSLSSSKHPGCQQQGFQKLNSTLRLLPLLEPASLKVDNPNPQATNLIRCCTRLISNSNQQKLYAGISFLASVHKSPRLPT</sequence>
<protein>
    <submittedName>
        <fullName evidence="1">Uncharacterized protein</fullName>
    </submittedName>
</protein>
<reference evidence="1" key="1">
    <citation type="submission" date="2020-07" db="EMBL/GenBank/DDBJ databases">
        <authorList>
            <person name="Lin J."/>
        </authorList>
    </citation>
    <scope>NUCLEOTIDE SEQUENCE</scope>
</reference>
<proteinExistence type="predicted"/>
<dbReference type="EMBL" id="LR862146">
    <property type="protein sequence ID" value="CAD1827195.1"/>
    <property type="molecule type" value="Genomic_DNA"/>
</dbReference>